<feature type="region of interest" description="Disordered" evidence="1">
    <location>
        <begin position="171"/>
        <end position="190"/>
    </location>
</feature>
<evidence type="ECO:0000313" key="3">
    <source>
        <dbReference type="EMBL" id="ETS01355.1"/>
    </source>
</evidence>
<reference evidence="4" key="1">
    <citation type="journal article" date="2013" name="Ind. Biotechnol.">
        <title>Comparative genomics analysis of Trichoderma reesei strains.</title>
        <authorList>
            <person name="Koike H."/>
            <person name="Aerts A."/>
            <person name="LaButti K."/>
            <person name="Grigoriev I.V."/>
            <person name="Baker S.E."/>
        </authorList>
    </citation>
    <scope>NUCLEOTIDE SEQUENCE [LARGE SCALE GENOMIC DNA]</scope>
    <source>
        <strain evidence="4">ATCC 56765 / BCRC 32924 / NRRL 11460 / Rut C-30</strain>
    </source>
</reference>
<feature type="compositionally biased region" description="Low complexity" evidence="1">
    <location>
        <begin position="171"/>
        <end position="185"/>
    </location>
</feature>
<sequence>MARNQLFSHRSSRSSRHSSRPKKTCNAPDCHRERISKYHDGETKNSKFCHRHCCSLSPSLGLCCAEKRSSDAFCHEHSTCVVEGCKSRIDRSSSRRLCLRHKCHIQNCDNRVDAPSYNFCWEHDRAVLDSFRLTHILPVAVYATPTPSPSPPPSSPRNTVRQELVESIVSSVESSAVSPTSTAPSVKDEPVQDVAVNETTPVLVDRKSEVKAEIASPVIQDKSQSFKEEESLPAFFSGVGVGLCILLQIIYALVQLLLELVRGGKRGW</sequence>
<organism evidence="3 4">
    <name type="scientific">Hypocrea jecorina (strain ATCC 56765 / BCRC 32924 / NRRL 11460 / Rut C-30)</name>
    <name type="common">Trichoderma reesei</name>
    <dbReference type="NCBI Taxonomy" id="1344414"/>
    <lineage>
        <taxon>Eukaryota</taxon>
        <taxon>Fungi</taxon>
        <taxon>Dikarya</taxon>
        <taxon>Ascomycota</taxon>
        <taxon>Pezizomycotina</taxon>
        <taxon>Sordariomycetes</taxon>
        <taxon>Hypocreomycetidae</taxon>
        <taxon>Hypocreales</taxon>
        <taxon>Hypocreaceae</taxon>
        <taxon>Trichoderma</taxon>
    </lineage>
</organism>
<feature type="compositionally biased region" description="Basic residues" evidence="1">
    <location>
        <begin position="10"/>
        <end position="23"/>
    </location>
</feature>
<evidence type="ECO:0000256" key="2">
    <source>
        <dbReference type="SAM" id="Phobius"/>
    </source>
</evidence>
<protein>
    <submittedName>
        <fullName evidence="3">Uncharacterized protein</fullName>
    </submittedName>
</protein>
<keyword evidence="2" id="KW-1133">Transmembrane helix</keyword>
<keyword evidence="2" id="KW-0472">Membrane</keyword>
<name>A0A024S7M8_HYPJR</name>
<dbReference type="OrthoDB" id="4899884at2759"/>
<feature type="transmembrane region" description="Helical" evidence="2">
    <location>
        <begin position="234"/>
        <end position="258"/>
    </location>
</feature>
<gene>
    <name evidence="3" type="ORF">M419DRAFT_130395</name>
</gene>
<accession>A0A024S7M8</accession>
<proteinExistence type="predicted"/>
<dbReference type="AlphaFoldDB" id="A0A024S7M8"/>
<dbReference type="HOGENOM" id="CLU_1004958_0_0_1"/>
<evidence type="ECO:0000256" key="1">
    <source>
        <dbReference type="SAM" id="MobiDB-lite"/>
    </source>
</evidence>
<dbReference type="EMBL" id="KI911148">
    <property type="protein sequence ID" value="ETS01355.1"/>
    <property type="molecule type" value="Genomic_DNA"/>
</dbReference>
<dbReference type="KEGG" id="trr:M419DRAFT_130395"/>
<dbReference type="Proteomes" id="UP000024376">
    <property type="component" value="Unassembled WGS sequence"/>
</dbReference>
<evidence type="ECO:0000313" key="4">
    <source>
        <dbReference type="Proteomes" id="UP000024376"/>
    </source>
</evidence>
<keyword evidence="2" id="KW-0812">Transmembrane</keyword>
<feature type="region of interest" description="Disordered" evidence="1">
    <location>
        <begin position="1"/>
        <end position="28"/>
    </location>
</feature>